<dbReference type="InterPro" id="IPR013766">
    <property type="entry name" value="Thioredoxin_domain"/>
</dbReference>
<dbReference type="InterPro" id="IPR036249">
    <property type="entry name" value="Thioredoxin-like_sf"/>
</dbReference>
<keyword evidence="3" id="KW-0676">Redox-active center</keyword>
<feature type="region of interest" description="Disordered" evidence="4">
    <location>
        <begin position="25"/>
        <end position="67"/>
    </location>
</feature>
<dbReference type="EMBL" id="LT840185">
    <property type="protein sequence ID" value="SMF64767.1"/>
    <property type="molecule type" value="Genomic_DNA"/>
</dbReference>
<evidence type="ECO:0000256" key="5">
    <source>
        <dbReference type="SAM" id="SignalP"/>
    </source>
</evidence>
<dbReference type="Gene3D" id="3.40.30.10">
    <property type="entry name" value="Glutaredoxin"/>
    <property type="match status" value="1"/>
</dbReference>
<dbReference type="Proteomes" id="UP000192934">
    <property type="component" value="Chromosome I"/>
</dbReference>
<name>A0A1X7G797_9SPHN</name>
<sequence>MRLLMLAFLAPALLLAGCDRQKETASQGAPKMESAAKDGEHFPTGRLDRSHAGTPAPKELFQDPDGAPASFSDFRGKPLLVNLWATWCGPCKVEMPSLDALAAREAGRVEVLALSQDMAGRDKVTAYFADNDFKQLEPFLDPELATMFALKVDTLPTTILYDAEGKEVWRMTGMEDWAAERAAKLLKEAEAG</sequence>
<evidence type="ECO:0000313" key="7">
    <source>
        <dbReference type="EMBL" id="SMF64767.1"/>
    </source>
</evidence>
<evidence type="ECO:0000256" key="4">
    <source>
        <dbReference type="SAM" id="MobiDB-lite"/>
    </source>
</evidence>
<proteinExistence type="predicted"/>
<reference evidence="8" key="1">
    <citation type="submission" date="2017-04" db="EMBL/GenBank/DDBJ databases">
        <authorList>
            <person name="Varghese N."/>
            <person name="Submissions S."/>
        </authorList>
    </citation>
    <scope>NUCLEOTIDE SEQUENCE [LARGE SCALE GENOMIC DNA]</scope>
    <source>
        <strain evidence="8">Dd16</strain>
    </source>
</reference>
<evidence type="ECO:0000313" key="8">
    <source>
        <dbReference type="Proteomes" id="UP000192934"/>
    </source>
</evidence>
<dbReference type="GO" id="GO:0015036">
    <property type="term" value="F:disulfide oxidoreductase activity"/>
    <property type="evidence" value="ECO:0007669"/>
    <property type="project" value="UniProtKB-ARBA"/>
</dbReference>
<protein>
    <submittedName>
        <fullName evidence="7">Thiol-disulfide isomerase or thioredoxin</fullName>
    </submittedName>
</protein>
<keyword evidence="7" id="KW-0413">Isomerase</keyword>
<evidence type="ECO:0000256" key="2">
    <source>
        <dbReference type="ARBA" id="ARBA00022748"/>
    </source>
</evidence>
<dbReference type="GO" id="GO:0016853">
    <property type="term" value="F:isomerase activity"/>
    <property type="evidence" value="ECO:0007669"/>
    <property type="project" value="UniProtKB-KW"/>
</dbReference>
<dbReference type="SUPFAM" id="SSF52833">
    <property type="entry name" value="Thioredoxin-like"/>
    <property type="match status" value="1"/>
</dbReference>
<evidence type="ECO:0000259" key="6">
    <source>
        <dbReference type="PROSITE" id="PS51352"/>
    </source>
</evidence>
<feature type="domain" description="Thioredoxin" evidence="6">
    <location>
        <begin position="50"/>
        <end position="191"/>
    </location>
</feature>
<dbReference type="GO" id="GO:0030313">
    <property type="term" value="C:cell envelope"/>
    <property type="evidence" value="ECO:0007669"/>
    <property type="project" value="UniProtKB-SubCell"/>
</dbReference>
<keyword evidence="8" id="KW-1185">Reference proteome</keyword>
<evidence type="ECO:0000256" key="3">
    <source>
        <dbReference type="ARBA" id="ARBA00023284"/>
    </source>
</evidence>
<organism evidence="7 8">
    <name type="scientific">Allosphingosinicella indica</name>
    <dbReference type="NCBI Taxonomy" id="941907"/>
    <lineage>
        <taxon>Bacteria</taxon>
        <taxon>Pseudomonadati</taxon>
        <taxon>Pseudomonadota</taxon>
        <taxon>Alphaproteobacteria</taxon>
        <taxon>Sphingomonadales</taxon>
        <taxon>Sphingomonadaceae</taxon>
        <taxon>Allosphingosinicella</taxon>
    </lineage>
</organism>
<dbReference type="InterPro" id="IPR050553">
    <property type="entry name" value="Thioredoxin_ResA/DsbE_sf"/>
</dbReference>
<dbReference type="CDD" id="cd02966">
    <property type="entry name" value="TlpA_like_family"/>
    <property type="match status" value="1"/>
</dbReference>
<feature type="signal peptide" evidence="5">
    <location>
        <begin position="1"/>
        <end position="16"/>
    </location>
</feature>
<dbReference type="PROSITE" id="PS51257">
    <property type="entry name" value="PROKAR_LIPOPROTEIN"/>
    <property type="match status" value="1"/>
</dbReference>
<evidence type="ECO:0000256" key="1">
    <source>
        <dbReference type="ARBA" id="ARBA00004196"/>
    </source>
</evidence>
<dbReference type="InterPro" id="IPR017937">
    <property type="entry name" value="Thioredoxin_CS"/>
</dbReference>
<keyword evidence="5" id="KW-0732">Signal</keyword>
<dbReference type="RefSeq" id="WP_157123723.1">
    <property type="nucleotide sequence ID" value="NZ_LT840185.1"/>
</dbReference>
<feature type="chain" id="PRO_5013208284" evidence="5">
    <location>
        <begin position="17"/>
        <end position="192"/>
    </location>
</feature>
<gene>
    <name evidence="7" type="ORF">SAMN06295910_1240</name>
</gene>
<dbReference type="AlphaFoldDB" id="A0A1X7G797"/>
<feature type="compositionally biased region" description="Basic and acidic residues" evidence="4">
    <location>
        <begin position="34"/>
        <end position="51"/>
    </location>
</feature>
<keyword evidence="2" id="KW-0201">Cytochrome c-type biogenesis</keyword>
<dbReference type="PANTHER" id="PTHR42852">
    <property type="entry name" value="THIOL:DISULFIDE INTERCHANGE PROTEIN DSBE"/>
    <property type="match status" value="1"/>
</dbReference>
<dbReference type="PANTHER" id="PTHR42852:SF13">
    <property type="entry name" value="PROTEIN DIPZ"/>
    <property type="match status" value="1"/>
</dbReference>
<dbReference type="PROSITE" id="PS51352">
    <property type="entry name" value="THIOREDOXIN_2"/>
    <property type="match status" value="1"/>
</dbReference>
<dbReference type="PROSITE" id="PS00194">
    <property type="entry name" value="THIOREDOXIN_1"/>
    <property type="match status" value="1"/>
</dbReference>
<dbReference type="OrthoDB" id="9799347at2"/>
<accession>A0A1X7G797</accession>
<comment type="subcellular location">
    <subcellularLocation>
        <location evidence="1">Cell envelope</location>
    </subcellularLocation>
</comment>
<dbReference type="STRING" id="941907.SAMN06295910_1240"/>
<dbReference type="Pfam" id="PF08534">
    <property type="entry name" value="Redoxin"/>
    <property type="match status" value="1"/>
</dbReference>
<dbReference type="GO" id="GO:0017004">
    <property type="term" value="P:cytochrome complex assembly"/>
    <property type="evidence" value="ECO:0007669"/>
    <property type="project" value="UniProtKB-KW"/>
</dbReference>
<dbReference type="InterPro" id="IPR013740">
    <property type="entry name" value="Redoxin"/>
</dbReference>